<dbReference type="OrthoDB" id="3245696at2759"/>
<comment type="caution">
    <text evidence="1">The sequence shown here is derived from an EMBL/GenBank/DDBJ whole genome shotgun (WGS) entry which is preliminary data.</text>
</comment>
<dbReference type="EMBL" id="CAJOBC010008391">
    <property type="protein sequence ID" value="CAF3960371.1"/>
    <property type="molecule type" value="Genomic_DNA"/>
</dbReference>
<gene>
    <name evidence="1" type="ORF">GPM918_LOCUS23464</name>
    <name evidence="2" type="ORF">SRO942_LOCUS23463</name>
</gene>
<dbReference type="Proteomes" id="UP000681722">
    <property type="component" value="Unassembled WGS sequence"/>
</dbReference>
<dbReference type="EMBL" id="CAJNOQ010008390">
    <property type="protein sequence ID" value="CAF1195995.1"/>
    <property type="molecule type" value="Genomic_DNA"/>
</dbReference>
<evidence type="ECO:0000313" key="2">
    <source>
        <dbReference type="EMBL" id="CAF3960371.1"/>
    </source>
</evidence>
<dbReference type="Proteomes" id="UP000663829">
    <property type="component" value="Unassembled WGS sequence"/>
</dbReference>
<name>A0A814W228_9BILA</name>
<keyword evidence="3" id="KW-1185">Reference proteome</keyword>
<reference evidence="1" key="1">
    <citation type="submission" date="2021-02" db="EMBL/GenBank/DDBJ databases">
        <authorList>
            <person name="Nowell W R."/>
        </authorList>
    </citation>
    <scope>NUCLEOTIDE SEQUENCE</scope>
</reference>
<protein>
    <recommendedName>
        <fullName evidence="4">Trypsin-like serine protease</fullName>
    </recommendedName>
</protein>
<proteinExistence type="predicted"/>
<evidence type="ECO:0000313" key="1">
    <source>
        <dbReference type="EMBL" id="CAF1195995.1"/>
    </source>
</evidence>
<evidence type="ECO:0008006" key="4">
    <source>
        <dbReference type="Google" id="ProtNLM"/>
    </source>
</evidence>
<dbReference type="AlphaFoldDB" id="A0A814W228"/>
<sequence length="140" mass="15223">MFDLVLLRLGTKLESSLPIDPFPAPIDTHVKAYSYHGTTIRPNSTPVVESTWQDCKVSFYTDGRGREAKTGTYDMLQCLHFDHLPSAGSSGGPILDAKTQAVVGIIRGWEHAGGKLRGFASPAESLFECFSLPGLPEEVD</sequence>
<dbReference type="InterPro" id="IPR009003">
    <property type="entry name" value="Peptidase_S1_PA"/>
</dbReference>
<accession>A0A814W228</accession>
<organism evidence="1 3">
    <name type="scientific">Didymodactylos carnosus</name>
    <dbReference type="NCBI Taxonomy" id="1234261"/>
    <lineage>
        <taxon>Eukaryota</taxon>
        <taxon>Metazoa</taxon>
        <taxon>Spiralia</taxon>
        <taxon>Gnathifera</taxon>
        <taxon>Rotifera</taxon>
        <taxon>Eurotatoria</taxon>
        <taxon>Bdelloidea</taxon>
        <taxon>Philodinida</taxon>
        <taxon>Philodinidae</taxon>
        <taxon>Didymodactylos</taxon>
    </lineage>
</organism>
<evidence type="ECO:0000313" key="3">
    <source>
        <dbReference type="Proteomes" id="UP000663829"/>
    </source>
</evidence>
<dbReference type="SUPFAM" id="SSF50494">
    <property type="entry name" value="Trypsin-like serine proteases"/>
    <property type="match status" value="1"/>
</dbReference>